<name>A0A2N6QQ13_9BACT</name>
<dbReference type="EMBL" id="PNGJ01000006">
    <property type="protein sequence ID" value="PMC23848.1"/>
    <property type="molecule type" value="Genomic_DNA"/>
</dbReference>
<accession>A0A2N6QQ13</accession>
<sequence length="67" mass="8136">MQNFFTPRTFATKKIQKYEKTKVPYSIYGYTPLHYRSALFKKRTVRFFYEQNRTSFTINPLPSLCKL</sequence>
<evidence type="ECO:0000313" key="1">
    <source>
        <dbReference type="EMBL" id="PMC23848.1"/>
    </source>
</evidence>
<dbReference type="Proteomes" id="UP000235564">
    <property type="component" value="Unassembled WGS sequence"/>
</dbReference>
<organism evidence="1 2">
    <name type="scientific">Hoylesella buccalis</name>
    <dbReference type="NCBI Taxonomy" id="28127"/>
    <lineage>
        <taxon>Bacteria</taxon>
        <taxon>Pseudomonadati</taxon>
        <taxon>Bacteroidota</taxon>
        <taxon>Bacteroidia</taxon>
        <taxon>Bacteroidales</taxon>
        <taxon>Prevotellaceae</taxon>
        <taxon>Hoylesella</taxon>
    </lineage>
</organism>
<reference evidence="1 2" key="1">
    <citation type="submission" date="2017-09" db="EMBL/GenBank/DDBJ databases">
        <title>Bacterial strain isolated from the female urinary microbiota.</title>
        <authorList>
            <person name="Thomas-White K."/>
            <person name="Kumar N."/>
            <person name="Forster S."/>
            <person name="Putonti C."/>
            <person name="Lawley T."/>
            <person name="Wolfe A.J."/>
        </authorList>
    </citation>
    <scope>NUCLEOTIDE SEQUENCE [LARGE SCALE GENOMIC DNA]</scope>
    <source>
        <strain evidence="1 2">UMB0536</strain>
    </source>
</reference>
<dbReference type="AlphaFoldDB" id="A0A2N6QQ13"/>
<protein>
    <submittedName>
        <fullName evidence="1">Uncharacterized protein</fullName>
    </submittedName>
</protein>
<proteinExistence type="predicted"/>
<comment type="caution">
    <text evidence="1">The sequence shown here is derived from an EMBL/GenBank/DDBJ whole genome shotgun (WGS) entry which is preliminary data.</text>
</comment>
<gene>
    <name evidence="1" type="ORF">CJ231_08060</name>
</gene>
<evidence type="ECO:0000313" key="2">
    <source>
        <dbReference type="Proteomes" id="UP000235564"/>
    </source>
</evidence>